<sequence length="42" mass="4726">MKDSHRPSENDKIAVNSINLASENRMMPYSDAKPISYLTIST</sequence>
<name>C0ERD1_NEIFL</name>
<proteinExistence type="predicted"/>
<protein>
    <submittedName>
        <fullName evidence="1">Uncharacterized protein</fullName>
    </submittedName>
</protein>
<keyword evidence="2" id="KW-1185">Reference proteome</keyword>
<gene>
    <name evidence="1" type="ORF">NEIFLAOT_02533</name>
</gene>
<evidence type="ECO:0000313" key="2">
    <source>
        <dbReference type="Proteomes" id="UP000004457"/>
    </source>
</evidence>
<evidence type="ECO:0000313" key="1">
    <source>
        <dbReference type="EMBL" id="EEG32428.1"/>
    </source>
</evidence>
<dbReference type="EMBL" id="ACEN01000110">
    <property type="protein sequence ID" value="EEG32428.1"/>
    <property type="molecule type" value="Genomic_DNA"/>
</dbReference>
<dbReference type="AlphaFoldDB" id="C0ERD1"/>
<comment type="caution">
    <text evidence="1">The sequence shown here is derived from an EMBL/GenBank/DDBJ whole genome shotgun (WGS) entry which is preliminary data.</text>
</comment>
<reference evidence="1 2" key="1">
    <citation type="submission" date="2009-01" db="EMBL/GenBank/DDBJ databases">
        <authorList>
            <person name="Fulton L."/>
            <person name="Clifton S."/>
            <person name="Chinwalla A.T."/>
            <person name="Mitreva M."/>
            <person name="Sodergren E."/>
            <person name="Weinstock G."/>
            <person name="Clifton S."/>
            <person name="Dooling D.J."/>
            <person name="Fulton B."/>
            <person name="Minx P."/>
            <person name="Pepin K.H."/>
            <person name="Johnson M."/>
            <person name="Bhonagiri V."/>
            <person name="Nash W.E."/>
            <person name="Mardis E.R."/>
            <person name="Wilson R.K."/>
        </authorList>
    </citation>
    <scope>NUCLEOTIDE SEQUENCE [LARGE SCALE GENOMIC DNA]</scope>
    <source>
        <strain evidence="1 2">NRL30031/H210</strain>
    </source>
</reference>
<accession>C0ERD1</accession>
<organism evidence="1 2">
    <name type="scientific">Neisseria flavescens NRL30031/H210</name>
    <dbReference type="NCBI Taxonomy" id="546264"/>
    <lineage>
        <taxon>Bacteria</taxon>
        <taxon>Pseudomonadati</taxon>
        <taxon>Pseudomonadota</taxon>
        <taxon>Betaproteobacteria</taxon>
        <taxon>Neisseriales</taxon>
        <taxon>Neisseriaceae</taxon>
        <taxon>Neisseria</taxon>
    </lineage>
</organism>
<dbReference type="Proteomes" id="UP000004457">
    <property type="component" value="Unassembled WGS sequence"/>
</dbReference>